<reference evidence="1" key="1">
    <citation type="journal article" date="2021" name="Cell">
        <title>Tracing the genetic footprints of vertebrate landing in non-teleost ray-finned fishes.</title>
        <authorList>
            <person name="Bi X."/>
            <person name="Wang K."/>
            <person name="Yang L."/>
            <person name="Pan H."/>
            <person name="Jiang H."/>
            <person name="Wei Q."/>
            <person name="Fang M."/>
            <person name="Yu H."/>
            <person name="Zhu C."/>
            <person name="Cai Y."/>
            <person name="He Y."/>
            <person name="Gan X."/>
            <person name="Zeng H."/>
            <person name="Yu D."/>
            <person name="Zhu Y."/>
            <person name="Jiang H."/>
            <person name="Qiu Q."/>
            <person name="Yang H."/>
            <person name="Zhang Y.E."/>
            <person name="Wang W."/>
            <person name="Zhu M."/>
            <person name="He S."/>
            <person name="Zhang G."/>
        </authorList>
    </citation>
    <scope>NUCLEOTIDE SEQUENCE</scope>
    <source>
        <strain evidence="1">Allg_001</strain>
    </source>
</reference>
<feature type="non-terminal residue" evidence="1">
    <location>
        <position position="197"/>
    </location>
</feature>
<dbReference type="PANTHER" id="PTHR15827:SF2">
    <property type="entry name" value="CYCLIN-DEPENDENT KINASE 2-INTERACTING PROTEIN"/>
    <property type="match status" value="1"/>
</dbReference>
<dbReference type="PRINTS" id="PR02040">
    <property type="entry name" value="CDK2IP"/>
</dbReference>
<gene>
    <name evidence="1" type="primary">Cinp</name>
    <name evidence="1" type="ORF">GTO95_0008851</name>
</gene>
<dbReference type="AlphaFoldDB" id="A0A8J7TIZ2"/>
<proteinExistence type="predicted"/>
<evidence type="ECO:0000313" key="2">
    <source>
        <dbReference type="Proteomes" id="UP000736164"/>
    </source>
</evidence>
<keyword evidence="2" id="KW-1185">Reference proteome</keyword>
<organism evidence="1 2">
    <name type="scientific">Atractosteus spatula</name>
    <name type="common">Alligator gar</name>
    <name type="synonym">Lepisosteus spatula</name>
    <dbReference type="NCBI Taxonomy" id="7917"/>
    <lineage>
        <taxon>Eukaryota</taxon>
        <taxon>Metazoa</taxon>
        <taxon>Chordata</taxon>
        <taxon>Craniata</taxon>
        <taxon>Vertebrata</taxon>
        <taxon>Euteleostomi</taxon>
        <taxon>Actinopterygii</taxon>
        <taxon>Neopterygii</taxon>
        <taxon>Holostei</taxon>
        <taxon>Semionotiformes</taxon>
        <taxon>Lepisosteidae</taxon>
        <taxon>Atractosteus</taxon>
    </lineage>
</organism>
<accession>A0A8J7TIZ2</accession>
<comment type="caution">
    <text evidence="1">The sequence shown here is derived from an EMBL/GenBank/DDBJ whole genome shotgun (WGS) entry which is preliminary data.</text>
</comment>
<feature type="non-terminal residue" evidence="1">
    <location>
        <position position="1"/>
    </location>
</feature>
<protein>
    <submittedName>
        <fullName evidence="1">CINP protein</fullName>
    </submittedName>
</protein>
<dbReference type="Proteomes" id="UP000736164">
    <property type="component" value="Unassembled WGS sequence"/>
</dbReference>
<name>A0A8J7TIZ2_ATRSP</name>
<sequence length="197" mass="22335">TNSARKIKDNAADWHNFILKWDRLNDEGFTIANKIVNLKLSKITENDSEFKLECDGSAVSPKSAAAPEPNQELQDECTELLRILEKMTHLVSKMRKLSSTVKGICALETFHHGDAGRESPLFHTWPTAQFDDVSSKLLESYEQELTLKETIVQEIAHTADRSLSLVHLSAWLHQPYIEDNTKVLLESMLLETGHRPL</sequence>
<dbReference type="PANTHER" id="PTHR15827">
    <property type="entry name" value="CYCLIN-DEPENDENT KINASE 2-INTERACTING PROTEIN"/>
    <property type="match status" value="1"/>
</dbReference>
<evidence type="ECO:0000313" key="1">
    <source>
        <dbReference type="EMBL" id="MBN3324746.1"/>
    </source>
</evidence>
<dbReference type="EMBL" id="JAAWVO010072261">
    <property type="protein sequence ID" value="MBN3324746.1"/>
    <property type="molecule type" value="Genomic_DNA"/>
</dbReference>
<dbReference type="InterPro" id="IPR023250">
    <property type="entry name" value="Cyclin-dep_Kinase_2_interact"/>
</dbReference>